<dbReference type="AlphaFoldDB" id="F7R0J1"/>
<name>F7R0J1_9LACO</name>
<organism evidence="1 2">
    <name type="scientific">Ligilactobacillus ruminis SPM0211</name>
    <dbReference type="NCBI Taxonomy" id="1040964"/>
    <lineage>
        <taxon>Bacteria</taxon>
        <taxon>Bacillati</taxon>
        <taxon>Bacillota</taxon>
        <taxon>Bacilli</taxon>
        <taxon>Lactobacillales</taxon>
        <taxon>Lactobacillaceae</taxon>
        <taxon>Ligilactobacillus</taxon>
    </lineage>
</organism>
<evidence type="ECO:0000313" key="1">
    <source>
        <dbReference type="EMBL" id="EGM51567.1"/>
    </source>
</evidence>
<dbReference type="PROSITE" id="PS51257">
    <property type="entry name" value="PROKAR_LIPOPROTEIN"/>
    <property type="match status" value="1"/>
</dbReference>
<accession>F7R0J1</accession>
<gene>
    <name evidence="1" type="ORF">LRU_01081</name>
</gene>
<comment type="caution">
    <text evidence="1">The sequence shown here is derived from an EMBL/GenBank/DDBJ whole genome shotgun (WGS) entry which is preliminary data.</text>
</comment>
<protein>
    <submittedName>
        <fullName evidence="1">Uncharacterized protein</fullName>
    </submittedName>
</protein>
<evidence type="ECO:0000313" key="2">
    <source>
        <dbReference type="Proteomes" id="UP000002971"/>
    </source>
</evidence>
<reference evidence="1 2" key="1">
    <citation type="journal article" date="2011" name="J. Bacteriol.">
        <title>Genome Sequence of Lactobacillus ruminis SPM0211, Isolated from a Fecal Sample from a Healthy Korean.</title>
        <authorList>
            <person name="Lee S."/>
            <person name="Cho Y.J."/>
            <person name="Lee A.H."/>
            <person name="Chun J."/>
            <person name="Ha N.J."/>
            <person name="Ko G."/>
        </authorList>
    </citation>
    <scope>NUCLEOTIDE SEQUENCE [LARGE SCALE GENOMIC DNA]</scope>
    <source>
        <strain evidence="1 2">SPM0211</strain>
    </source>
</reference>
<dbReference type="EMBL" id="AFOJ01000005">
    <property type="protein sequence ID" value="EGM51567.1"/>
    <property type="molecule type" value="Genomic_DNA"/>
</dbReference>
<proteinExistence type="predicted"/>
<sequence>MKMQCSWLRLCHEVSNCKSDPVFFVCMTIACYDGNNRK</sequence>
<dbReference type="Proteomes" id="UP000002971">
    <property type="component" value="Unassembled WGS sequence"/>
</dbReference>